<dbReference type="Gene3D" id="1.10.260.40">
    <property type="entry name" value="lambda repressor-like DNA-binding domains"/>
    <property type="match status" value="1"/>
</dbReference>
<dbReference type="GO" id="GO:0005829">
    <property type="term" value="C:cytosol"/>
    <property type="evidence" value="ECO:0007669"/>
    <property type="project" value="TreeGrafter"/>
</dbReference>
<gene>
    <name evidence="3" type="ORF">FPY71_02880</name>
</gene>
<reference evidence="3 4" key="1">
    <citation type="submission" date="2019-08" db="EMBL/GenBank/DDBJ databases">
        <title>Aureimonas fodiniaquatilis sp. nov., isolated from a coal mine wastewater.</title>
        <authorList>
            <person name="Kim W."/>
        </authorList>
    </citation>
    <scope>NUCLEOTIDE SEQUENCE [LARGE SCALE GENOMIC DNA]</scope>
    <source>
        <strain evidence="3 4">CAU 1482</strain>
    </source>
</reference>
<dbReference type="OrthoDB" id="9814751at2"/>
<keyword evidence="1" id="KW-0238">DNA-binding</keyword>
<dbReference type="PANTHER" id="PTHR46797:SF11">
    <property type="entry name" value="HTH-TYPE TRANSCRIPTIONAL REGULATOR PUUR"/>
    <property type="match status" value="1"/>
</dbReference>
<protein>
    <submittedName>
        <fullName evidence="3">Cupin domain-containing protein</fullName>
    </submittedName>
</protein>
<dbReference type="Pfam" id="PF01381">
    <property type="entry name" value="HTH_3"/>
    <property type="match status" value="1"/>
</dbReference>
<feature type="domain" description="HTH cro/C1-type" evidence="2">
    <location>
        <begin position="8"/>
        <end position="62"/>
    </location>
</feature>
<dbReference type="InterPro" id="IPR050807">
    <property type="entry name" value="TransReg_Diox_bact_type"/>
</dbReference>
<dbReference type="PROSITE" id="PS50943">
    <property type="entry name" value="HTH_CROC1"/>
    <property type="match status" value="1"/>
</dbReference>
<dbReference type="Pfam" id="PF07883">
    <property type="entry name" value="Cupin_2"/>
    <property type="match status" value="1"/>
</dbReference>
<organism evidence="3 4">
    <name type="scientific">Aureimonas fodinaquatilis</name>
    <dbReference type="NCBI Taxonomy" id="2565783"/>
    <lineage>
        <taxon>Bacteria</taxon>
        <taxon>Pseudomonadati</taxon>
        <taxon>Pseudomonadota</taxon>
        <taxon>Alphaproteobacteria</taxon>
        <taxon>Hyphomicrobiales</taxon>
        <taxon>Aurantimonadaceae</taxon>
        <taxon>Aureimonas</taxon>
    </lineage>
</organism>
<evidence type="ECO:0000256" key="1">
    <source>
        <dbReference type="ARBA" id="ARBA00023125"/>
    </source>
</evidence>
<dbReference type="SUPFAM" id="SSF51182">
    <property type="entry name" value="RmlC-like cupins"/>
    <property type="match status" value="1"/>
</dbReference>
<dbReference type="SMART" id="SM00530">
    <property type="entry name" value="HTH_XRE"/>
    <property type="match status" value="1"/>
</dbReference>
<dbReference type="PANTHER" id="PTHR46797">
    <property type="entry name" value="HTH-TYPE TRANSCRIPTIONAL REGULATOR"/>
    <property type="match status" value="1"/>
</dbReference>
<dbReference type="CDD" id="cd02209">
    <property type="entry name" value="cupin_XRE_C"/>
    <property type="match status" value="1"/>
</dbReference>
<evidence type="ECO:0000259" key="2">
    <source>
        <dbReference type="PROSITE" id="PS50943"/>
    </source>
</evidence>
<dbReference type="RefSeq" id="WP_149297446.1">
    <property type="nucleotide sequence ID" value="NZ_VTWH01000001.1"/>
</dbReference>
<sequence>MSAIGQGLREMRRRRQLSTRQLALRSGISHSTISLIERDRLSPSVDTLSAILEAMGATMSGFFSQLAATTHYSPFYRGDDLPEAGRPNSISYRIIGINHPNRSLLMLHETYAPGADTGQPFNHAAQEAGVVVEGAIELTVGSETQVLETGDAYYFDSQMPHRFRNCGNGQARIISAVTPPTY</sequence>
<accession>A0A5B0E1S3</accession>
<proteinExistence type="predicted"/>
<keyword evidence="4" id="KW-1185">Reference proteome</keyword>
<name>A0A5B0E1S3_9HYPH</name>
<dbReference type="InterPro" id="IPR001387">
    <property type="entry name" value="Cro/C1-type_HTH"/>
</dbReference>
<dbReference type="GO" id="GO:0003700">
    <property type="term" value="F:DNA-binding transcription factor activity"/>
    <property type="evidence" value="ECO:0007669"/>
    <property type="project" value="TreeGrafter"/>
</dbReference>
<dbReference type="InterPro" id="IPR010982">
    <property type="entry name" value="Lambda_DNA-bd_dom_sf"/>
</dbReference>
<evidence type="ECO:0000313" key="3">
    <source>
        <dbReference type="EMBL" id="KAA0972075.1"/>
    </source>
</evidence>
<dbReference type="GO" id="GO:0003677">
    <property type="term" value="F:DNA binding"/>
    <property type="evidence" value="ECO:0007669"/>
    <property type="project" value="UniProtKB-KW"/>
</dbReference>
<comment type="caution">
    <text evidence="3">The sequence shown here is derived from an EMBL/GenBank/DDBJ whole genome shotgun (WGS) entry which is preliminary data.</text>
</comment>
<dbReference type="Gene3D" id="2.60.120.10">
    <property type="entry name" value="Jelly Rolls"/>
    <property type="match status" value="1"/>
</dbReference>
<dbReference type="InterPro" id="IPR014710">
    <property type="entry name" value="RmlC-like_jellyroll"/>
</dbReference>
<dbReference type="EMBL" id="VTWH01000001">
    <property type="protein sequence ID" value="KAA0972075.1"/>
    <property type="molecule type" value="Genomic_DNA"/>
</dbReference>
<dbReference type="Proteomes" id="UP000324738">
    <property type="component" value="Unassembled WGS sequence"/>
</dbReference>
<dbReference type="SUPFAM" id="SSF47413">
    <property type="entry name" value="lambda repressor-like DNA-binding domains"/>
    <property type="match status" value="1"/>
</dbReference>
<dbReference type="CDD" id="cd00093">
    <property type="entry name" value="HTH_XRE"/>
    <property type="match status" value="1"/>
</dbReference>
<dbReference type="InterPro" id="IPR013096">
    <property type="entry name" value="Cupin_2"/>
</dbReference>
<evidence type="ECO:0000313" key="4">
    <source>
        <dbReference type="Proteomes" id="UP000324738"/>
    </source>
</evidence>
<dbReference type="InterPro" id="IPR011051">
    <property type="entry name" value="RmlC_Cupin_sf"/>
</dbReference>
<dbReference type="AlphaFoldDB" id="A0A5B0E1S3"/>